<keyword evidence="4 5" id="KW-0694">RNA-binding</keyword>
<gene>
    <name evidence="7" type="ORF">US96_C0039G0011</name>
</gene>
<evidence type="ECO:0000313" key="7">
    <source>
        <dbReference type="EMBL" id="KKQ74175.1"/>
    </source>
</evidence>
<dbReference type="PROSITE" id="PS51689">
    <property type="entry name" value="SAM_RNA_A_N6_MT"/>
    <property type="match status" value="1"/>
</dbReference>
<keyword evidence="1 5" id="KW-0489">Methyltransferase</keyword>
<feature type="binding site" evidence="5">
    <location>
        <position position="114"/>
    </location>
    <ligand>
        <name>S-adenosyl-L-methionine</name>
        <dbReference type="ChEBI" id="CHEBI:59789"/>
    </ligand>
</feature>
<name>A0A0G0KFE4_9BACT</name>
<dbReference type="GO" id="GO:0000179">
    <property type="term" value="F:rRNA (adenine-N6,N6-)-dimethyltransferase activity"/>
    <property type="evidence" value="ECO:0007669"/>
    <property type="project" value="UniProtKB-UniRule"/>
</dbReference>
<reference evidence="7 8" key="1">
    <citation type="journal article" date="2015" name="Nature">
        <title>rRNA introns, odd ribosomes, and small enigmatic genomes across a large radiation of phyla.</title>
        <authorList>
            <person name="Brown C.T."/>
            <person name="Hug L.A."/>
            <person name="Thomas B.C."/>
            <person name="Sharon I."/>
            <person name="Castelle C.J."/>
            <person name="Singh A."/>
            <person name="Wilkins M.J."/>
            <person name="Williams K.H."/>
            <person name="Banfield J.F."/>
        </authorList>
    </citation>
    <scope>NUCLEOTIDE SEQUENCE [LARGE SCALE GENOMIC DNA]</scope>
</reference>
<dbReference type="EMBL" id="LBUZ01000039">
    <property type="protein sequence ID" value="KKQ74175.1"/>
    <property type="molecule type" value="Genomic_DNA"/>
</dbReference>
<dbReference type="Proteomes" id="UP000034181">
    <property type="component" value="Unassembled WGS sequence"/>
</dbReference>
<evidence type="ECO:0000256" key="3">
    <source>
        <dbReference type="ARBA" id="ARBA00022691"/>
    </source>
</evidence>
<feature type="domain" description="Ribosomal RNA adenine methylase transferase N-terminal" evidence="6">
    <location>
        <begin position="28"/>
        <end position="187"/>
    </location>
</feature>
<dbReference type="SMART" id="SM00650">
    <property type="entry name" value="rADc"/>
    <property type="match status" value="1"/>
</dbReference>
<protein>
    <submittedName>
        <fullName evidence="7">Putative ribosomal RNA small subunit methyltransferase A</fullName>
    </submittedName>
</protein>
<comment type="caution">
    <text evidence="7">The sequence shown here is derived from an EMBL/GenBank/DDBJ whole genome shotgun (WGS) entry which is preliminary data.</text>
</comment>
<accession>A0A0G0KFE4</accession>
<evidence type="ECO:0000313" key="8">
    <source>
        <dbReference type="Proteomes" id="UP000034181"/>
    </source>
</evidence>
<evidence type="ECO:0000256" key="2">
    <source>
        <dbReference type="ARBA" id="ARBA00022679"/>
    </source>
</evidence>
<sequence length="270" mass="31389">MNIFQELQRYNIKPDVYKDQFFLTDKKIIKEMVGFAELNSKDVVLEVGAGTGNLTSEIAKYAERLIAFEIDKRFKPFLDKLPARVEMHYENAWEYVQLHGMYKKKKVYNKIIANPPYSFIEQFLHNLTFLEYDKVILVVPIKIVDKIQKNPIFGSFFKARILLRVPKEKFSPVPKTNSAVIDLVKLPDPAKSKNPGLFLRQYMYQREDKLTKNSLMEGLIDYAKLVHLTKLTKNEARKIIAKSGIDEKLLNTHPKGEIYNLVGEGFKKLL</sequence>
<evidence type="ECO:0000256" key="1">
    <source>
        <dbReference type="ARBA" id="ARBA00022603"/>
    </source>
</evidence>
<evidence type="ECO:0000259" key="6">
    <source>
        <dbReference type="SMART" id="SM00650"/>
    </source>
</evidence>
<keyword evidence="3 5" id="KW-0949">S-adenosyl-L-methionine</keyword>
<dbReference type="CDD" id="cd02440">
    <property type="entry name" value="AdoMet_MTases"/>
    <property type="match status" value="1"/>
</dbReference>
<dbReference type="PANTHER" id="PTHR11727">
    <property type="entry name" value="DIMETHYLADENOSINE TRANSFERASE"/>
    <property type="match status" value="1"/>
</dbReference>
<dbReference type="Gene3D" id="3.40.50.150">
    <property type="entry name" value="Vaccinia Virus protein VP39"/>
    <property type="match status" value="1"/>
</dbReference>
<proteinExistence type="inferred from homology"/>
<dbReference type="GO" id="GO:0003723">
    <property type="term" value="F:RNA binding"/>
    <property type="evidence" value="ECO:0007669"/>
    <property type="project" value="UniProtKB-UniRule"/>
</dbReference>
<keyword evidence="2 5" id="KW-0808">Transferase</keyword>
<dbReference type="PANTHER" id="PTHR11727:SF7">
    <property type="entry name" value="DIMETHYLADENOSINE TRANSFERASE-RELATED"/>
    <property type="match status" value="1"/>
</dbReference>
<dbReference type="InterPro" id="IPR002052">
    <property type="entry name" value="DNA_methylase_N6_adenine_CS"/>
</dbReference>
<dbReference type="Pfam" id="PF00398">
    <property type="entry name" value="RrnaAD"/>
    <property type="match status" value="1"/>
</dbReference>
<dbReference type="InterPro" id="IPR001737">
    <property type="entry name" value="KsgA/Erm"/>
</dbReference>
<dbReference type="InterPro" id="IPR029063">
    <property type="entry name" value="SAM-dependent_MTases_sf"/>
</dbReference>
<dbReference type="PROSITE" id="PS00092">
    <property type="entry name" value="N6_MTASE"/>
    <property type="match status" value="1"/>
</dbReference>
<dbReference type="InterPro" id="IPR020596">
    <property type="entry name" value="rRNA_Ade_Mease_Trfase_CS"/>
</dbReference>
<dbReference type="InterPro" id="IPR020598">
    <property type="entry name" value="rRNA_Ade_methylase_Trfase_N"/>
</dbReference>
<comment type="caution">
    <text evidence="5">Lacks conserved residue(s) required for the propagation of feature annotation.</text>
</comment>
<dbReference type="PROSITE" id="PS01131">
    <property type="entry name" value="RRNA_A_DIMETH"/>
    <property type="match status" value="1"/>
</dbReference>
<feature type="binding site" evidence="5">
    <location>
        <position position="23"/>
    </location>
    <ligand>
        <name>S-adenosyl-L-methionine</name>
        <dbReference type="ChEBI" id="CHEBI:59789"/>
    </ligand>
</feature>
<organism evidence="7 8">
    <name type="scientific">Candidatus Woesebacteria bacterium GW2011_GWB1_38_5b</name>
    <dbReference type="NCBI Taxonomy" id="1618569"/>
    <lineage>
        <taxon>Bacteria</taxon>
        <taxon>Candidatus Woeseibacteriota</taxon>
    </lineage>
</organism>
<dbReference type="AlphaFoldDB" id="A0A0G0KFE4"/>
<feature type="binding site" evidence="5">
    <location>
        <position position="69"/>
    </location>
    <ligand>
        <name>S-adenosyl-L-methionine</name>
        <dbReference type="ChEBI" id="CHEBI:59789"/>
    </ligand>
</feature>
<evidence type="ECO:0000256" key="5">
    <source>
        <dbReference type="PROSITE-ProRule" id="PRU01026"/>
    </source>
</evidence>
<feature type="binding site" evidence="5">
    <location>
        <position position="48"/>
    </location>
    <ligand>
        <name>S-adenosyl-L-methionine</name>
        <dbReference type="ChEBI" id="CHEBI:59789"/>
    </ligand>
</feature>
<evidence type="ECO:0000256" key="4">
    <source>
        <dbReference type="ARBA" id="ARBA00022884"/>
    </source>
</evidence>
<dbReference type="SUPFAM" id="SSF53335">
    <property type="entry name" value="S-adenosyl-L-methionine-dependent methyltransferases"/>
    <property type="match status" value="1"/>
</dbReference>
<comment type="similarity">
    <text evidence="5">Belongs to the class I-like SAM-binding methyltransferase superfamily. rRNA adenine N(6)-methyltransferase family.</text>
</comment>